<comment type="caution">
    <text evidence="1">The sequence shown here is derived from an EMBL/GenBank/DDBJ whole genome shotgun (WGS) entry which is preliminary data.</text>
</comment>
<dbReference type="AlphaFoldDB" id="A0A3M5VBV2"/>
<sequence length="139" mass="15178">MSEKIGEYDKISGVIDGWDTTFVTSFVAHLNGESGFNSTVGIMSGSGLIKMSIDQNIKAGETYDIDATGSDKKVRLEFDDTRQGESGNYMATSGKFTVLKLQGNMLSASLHFEAQTAQAPQKKMSFTQGVYEVEDFKHV</sequence>
<dbReference type="Proteomes" id="UP000280395">
    <property type="component" value="Unassembled WGS sequence"/>
</dbReference>
<protein>
    <submittedName>
        <fullName evidence="1">Uncharacterized protein</fullName>
    </submittedName>
</protein>
<dbReference type="GeneID" id="99638805"/>
<dbReference type="EMBL" id="RBUA01000760">
    <property type="protein sequence ID" value="RMU55682.1"/>
    <property type="molecule type" value="Genomic_DNA"/>
</dbReference>
<reference evidence="1 2" key="1">
    <citation type="submission" date="2018-08" db="EMBL/GenBank/DDBJ databases">
        <title>Recombination of ecologically and evolutionarily significant loci maintains genetic cohesion in the Pseudomonas syringae species complex.</title>
        <authorList>
            <person name="Dillon M."/>
            <person name="Thakur S."/>
            <person name="Almeida R.N.D."/>
            <person name="Weir B.S."/>
            <person name="Guttman D.S."/>
        </authorList>
    </citation>
    <scope>NUCLEOTIDE SEQUENCE [LARGE SCALE GENOMIC DNA]</scope>
    <source>
        <strain evidence="1 2">ICMP 14479</strain>
    </source>
</reference>
<name>A0A3M5VBV2_PSESX</name>
<organism evidence="1 2">
    <name type="scientific">Pseudomonas syringae pv. avii</name>
    <dbReference type="NCBI Taxonomy" id="663959"/>
    <lineage>
        <taxon>Bacteria</taxon>
        <taxon>Pseudomonadati</taxon>
        <taxon>Pseudomonadota</taxon>
        <taxon>Gammaproteobacteria</taxon>
        <taxon>Pseudomonadales</taxon>
        <taxon>Pseudomonadaceae</taxon>
        <taxon>Pseudomonas</taxon>
        <taxon>Pseudomonas syringae</taxon>
    </lineage>
</organism>
<evidence type="ECO:0000313" key="1">
    <source>
        <dbReference type="EMBL" id="RMU55682.1"/>
    </source>
</evidence>
<evidence type="ECO:0000313" key="2">
    <source>
        <dbReference type="Proteomes" id="UP000280395"/>
    </source>
</evidence>
<dbReference type="RefSeq" id="WP_020303122.1">
    <property type="nucleotide sequence ID" value="NZ_RBUA01000760.1"/>
</dbReference>
<accession>A0A3M5VBV2</accession>
<proteinExistence type="predicted"/>
<gene>
    <name evidence="1" type="ORF">ALP29_03405</name>
</gene>